<dbReference type="Pfam" id="PF07521">
    <property type="entry name" value="RMMBL"/>
    <property type="match status" value="1"/>
</dbReference>
<sequence length="384" mass="42808">IGRIPRLVRDGFGGPIYSTAPTKDAAQELLLDAHHLMLQEITNGETSLYEVEDINRAMEIWEVTHYRKPFGVKQAGIEFYNSGHILGSASIKITVGGKSIIFSGDLGNVPSPLVKDTEYTEKADYAVIESAYGGRIHEPVNERTSVLEDIIEDTVKAKGTLLIPAFAMERTQQLLFELNMLIEEGRIPRVPIFIDSPLAIRLTQIYQKYSRDKEFFDQEAIETAKKGDQIFNFPGLRFTLTTEESKEINNVPPPKVVIAGSGMSHGGRILHHEIRYLPDPNSTFLIVGFQTEGSLGRRILDGVGEIKIMGEKVPVRCRVKAIGAYSAHADQPLLLNWIRFMSASLKKVFVVQGEKEQSSLLAQKIVDEFAVEAEIPKTGEEQEL</sequence>
<dbReference type="PANTHER" id="PTHR11203:SF37">
    <property type="entry name" value="INTEGRATOR COMPLEX SUBUNIT 11"/>
    <property type="match status" value="1"/>
</dbReference>
<evidence type="ECO:0000313" key="3">
    <source>
        <dbReference type="EMBL" id="OGM89277.1"/>
    </source>
</evidence>
<dbReference type="AlphaFoldDB" id="A0A1F8DKY3"/>
<evidence type="ECO:0000259" key="2">
    <source>
        <dbReference type="SMART" id="SM01027"/>
    </source>
</evidence>
<reference evidence="3 4" key="1">
    <citation type="journal article" date="2016" name="Nat. Commun.">
        <title>Thousands of microbial genomes shed light on interconnected biogeochemical processes in an aquifer system.</title>
        <authorList>
            <person name="Anantharaman K."/>
            <person name="Brown C.T."/>
            <person name="Hug L.A."/>
            <person name="Sharon I."/>
            <person name="Castelle C.J."/>
            <person name="Probst A.J."/>
            <person name="Thomas B.C."/>
            <person name="Singh A."/>
            <person name="Wilkins M.J."/>
            <person name="Karaoz U."/>
            <person name="Brodie E.L."/>
            <person name="Williams K.H."/>
            <person name="Hubbard S.S."/>
            <person name="Banfield J.F."/>
        </authorList>
    </citation>
    <scope>NUCLEOTIDE SEQUENCE [LARGE SCALE GENOMIC DNA]</scope>
</reference>
<feature type="non-terminal residue" evidence="3">
    <location>
        <position position="1"/>
    </location>
</feature>
<evidence type="ECO:0000256" key="1">
    <source>
        <dbReference type="ARBA" id="ARBA00022801"/>
    </source>
</evidence>
<evidence type="ECO:0000313" key="4">
    <source>
        <dbReference type="Proteomes" id="UP000178303"/>
    </source>
</evidence>
<dbReference type="SMART" id="SM01027">
    <property type="entry name" value="Beta-Casp"/>
    <property type="match status" value="1"/>
</dbReference>
<dbReference type="InterPro" id="IPR050698">
    <property type="entry name" value="MBL"/>
</dbReference>
<dbReference type="PANTHER" id="PTHR11203">
    <property type="entry name" value="CLEAVAGE AND POLYADENYLATION SPECIFICITY FACTOR FAMILY MEMBER"/>
    <property type="match status" value="1"/>
</dbReference>
<accession>A0A1F8DKY3</accession>
<dbReference type="SUPFAM" id="SSF56281">
    <property type="entry name" value="Metallo-hydrolase/oxidoreductase"/>
    <property type="match status" value="1"/>
</dbReference>
<organism evidence="3 4">
    <name type="scientific">Candidatus Wolfebacteria bacterium GWA1_42_9</name>
    <dbReference type="NCBI Taxonomy" id="1802553"/>
    <lineage>
        <taxon>Bacteria</taxon>
        <taxon>Candidatus Wolfeibacteriota</taxon>
    </lineage>
</organism>
<dbReference type="InterPro" id="IPR022712">
    <property type="entry name" value="Beta_Casp"/>
</dbReference>
<proteinExistence type="predicted"/>
<feature type="domain" description="Beta-Casp" evidence="2">
    <location>
        <begin position="171"/>
        <end position="299"/>
    </location>
</feature>
<comment type="caution">
    <text evidence="3">The sequence shown here is derived from an EMBL/GenBank/DDBJ whole genome shotgun (WGS) entry which is preliminary data.</text>
</comment>
<dbReference type="EMBL" id="MGIN01000027">
    <property type="protein sequence ID" value="OGM89277.1"/>
    <property type="molecule type" value="Genomic_DNA"/>
</dbReference>
<dbReference type="Pfam" id="PF10996">
    <property type="entry name" value="Beta-Casp"/>
    <property type="match status" value="1"/>
</dbReference>
<dbReference type="GO" id="GO:0016787">
    <property type="term" value="F:hydrolase activity"/>
    <property type="evidence" value="ECO:0007669"/>
    <property type="project" value="UniProtKB-KW"/>
</dbReference>
<dbReference type="InterPro" id="IPR036866">
    <property type="entry name" value="RibonucZ/Hydroxyglut_hydro"/>
</dbReference>
<dbReference type="GO" id="GO:0004521">
    <property type="term" value="F:RNA endonuclease activity"/>
    <property type="evidence" value="ECO:0007669"/>
    <property type="project" value="TreeGrafter"/>
</dbReference>
<dbReference type="Gene3D" id="3.60.15.10">
    <property type="entry name" value="Ribonuclease Z/Hydroxyacylglutathione hydrolase-like"/>
    <property type="match status" value="1"/>
</dbReference>
<dbReference type="Gene3D" id="3.40.50.10890">
    <property type="match status" value="1"/>
</dbReference>
<dbReference type="Proteomes" id="UP000178303">
    <property type="component" value="Unassembled WGS sequence"/>
</dbReference>
<name>A0A1F8DKY3_9BACT</name>
<dbReference type="InterPro" id="IPR011108">
    <property type="entry name" value="RMMBL"/>
</dbReference>
<gene>
    <name evidence="3" type="ORF">A2108_00170</name>
</gene>
<keyword evidence="1" id="KW-0378">Hydrolase</keyword>
<protein>
    <recommendedName>
        <fullName evidence="2">Beta-Casp domain-containing protein</fullName>
    </recommendedName>
</protein>